<dbReference type="SUPFAM" id="SSF53098">
    <property type="entry name" value="Ribonuclease H-like"/>
    <property type="match status" value="1"/>
</dbReference>
<dbReference type="InterPro" id="IPR012337">
    <property type="entry name" value="RNaseH-like_sf"/>
</dbReference>
<evidence type="ECO:0000313" key="2">
    <source>
        <dbReference type="EMBL" id="KAK7757372.1"/>
    </source>
</evidence>
<comment type="caution">
    <text evidence="2">The sequence shown here is derived from an EMBL/GenBank/DDBJ whole genome shotgun (WGS) entry which is preliminary data.</text>
</comment>
<dbReference type="GO" id="GO:0008408">
    <property type="term" value="F:3'-5' exonuclease activity"/>
    <property type="evidence" value="ECO:0007669"/>
    <property type="project" value="InterPro"/>
</dbReference>
<dbReference type="PANTHER" id="PTHR43040:SF1">
    <property type="entry name" value="RIBONUCLEASE D"/>
    <property type="match status" value="1"/>
</dbReference>
<dbReference type="GO" id="GO:0006139">
    <property type="term" value="P:nucleobase-containing compound metabolic process"/>
    <property type="evidence" value="ECO:0007669"/>
    <property type="project" value="InterPro"/>
</dbReference>
<dbReference type="PANTHER" id="PTHR43040">
    <property type="entry name" value="RIBONUCLEASE D"/>
    <property type="match status" value="1"/>
</dbReference>
<dbReference type="InterPro" id="IPR002562">
    <property type="entry name" value="3'-5'_exonuclease_dom"/>
</dbReference>
<dbReference type="EMBL" id="JAKJXP020000002">
    <property type="protein sequence ID" value="KAK7757372.1"/>
    <property type="molecule type" value="Genomic_DNA"/>
</dbReference>
<dbReference type="InterPro" id="IPR036397">
    <property type="entry name" value="RNaseH_sf"/>
</dbReference>
<protein>
    <recommendedName>
        <fullName evidence="1">3'-5' exonuclease domain-containing protein</fullName>
    </recommendedName>
</protein>
<proteinExistence type="predicted"/>
<keyword evidence="3" id="KW-1185">Reference proteome</keyword>
<sequence length="270" mass="30102">MEVPAVEVISSSLEGLSAESSTGSNEVVNTTAALAKVLESLDGLPTSPPSLYIDLEGEYLSRHGNVSILQLHVLPSNQTHLIDIKVLGRDAFTTIGTHGRTLKAVLESEHIPKVFFDVRNDSDALYSHFGIKLAGVQDLQLMQLATRERGRRSYLYGLGKCIEQDCPLTVGEKILWKVAKEKGVRLFAPEHGGSYQVFNERPLKKEIIQYCVQDAKYLPLLWEYYSKRLTSAWMARVCEEAKNRVAESQTKDFNGKGGHMALAPAVWQWI</sequence>
<gene>
    <name evidence="2" type="ORF">SLS62_000384</name>
</gene>
<reference evidence="2 3" key="1">
    <citation type="submission" date="2024-02" db="EMBL/GenBank/DDBJ databases">
        <title>De novo assembly and annotation of 12 fungi associated with fruit tree decline syndrome in Ontario, Canada.</title>
        <authorList>
            <person name="Sulman M."/>
            <person name="Ellouze W."/>
            <person name="Ilyukhin E."/>
        </authorList>
    </citation>
    <scope>NUCLEOTIDE SEQUENCE [LARGE SCALE GENOMIC DNA]</scope>
    <source>
        <strain evidence="2 3">M11/M66-122</strain>
    </source>
</reference>
<evidence type="ECO:0000313" key="3">
    <source>
        <dbReference type="Proteomes" id="UP001320420"/>
    </source>
</evidence>
<accession>A0AAN9V2S6</accession>
<dbReference type="Proteomes" id="UP001320420">
    <property type="component" value="Unassembled WGS sequence"/>
</dbReference>
<evidence type="ECO:0000259" key="1">
    <source>
        <dbReference type="Pfam" id="PF01612"/>
    </source>
</evidence>
<name>A0AAN9V2S6_9PEZI</name>
<dbReference type="GO" id="GO:0003676">
    <property type="term" value="F:nucleic acid binding"/>
    <property type="evidence" value="ECO:0007669"/>
    <property type="project" value="InterPro"/>
</dbReference>
<dbReference type="AlphaFoldDB" id="A0AAN9V2S6"/>
<dbReference type="Gene3D" id="3.30.420.10">
    <property type="entry name" value="Ribonuclease H-like superfamily/Ribonuclease H"/>
    <property type="match status" value="1"/>
</dbReference>
<feature type="domain" description="3'-5' exonuclease" evidence="1">
    <location>
        <begin position="26"/>
        <end position="227"/>
    </location>
</feature>
<organism evidence="2 3">
    <name type="scientific">Diatrype stigma</name>
    <dbReference type="NCBI Taxonomy" id="117547"/>
    <lineage>
        <taxon>Eukaryota</taxon>
        <taxon>Fungi</taxon>
        <taxon>Dikarya</taxon>
        <taxon>Ascomycota</taxon>
        <taxon>Pezizomycotina</taxon>
        <taxon>Sordariomycetes</taxon>
        <taxon>Xylariomycetidae</taxon>
        <taxon>Xylariales</taxon>
        <taxon>Diatrypaceae</taxon>
        <taxon>Diatrype</taxon>
    </lineage>
</organism>
<dbReference type="Pfam" id="PF01612">
    <property type="entry name" value="DNA_pol_A_exo1"/>
    <property type="match status" value="1"/>
</dbReference>